<evidence type="ECO:0000256" key="2">
    <source>
        <dbReference type="SAM" id="Phobius"/>
    </source>
</evidence>
<accession>G0U1B8</accession>
<dbReference type="InterPro" id="IPR045122">
    <property type="entry name" value="Csc1-like"/>
</dbReference>
<protein>
    <recommendedName>
        <fullName evidence="3">CSC1/OSCA1-like 7TM region domain-containing protein</fullName>
    </recommendedName>
</protein>
<name>G0U1B8_TRYVY</name>
<dbReference type="GO" id="GO:0005886">
    <property type="term" value="C:plasma membrane"/>
    <property type="evidence" value="ECO:0007669"/>
    <property type="project" value="TreeGrafter"/>
</dbReference>
<keyword evidence="2" id="KW-1133">Transmembrane helix</keyword>
<dbReference type="VEuPathDB" id="TriTrypDB:TvY486_0804810"/>
<feature type="transmembrane region" description="Helical" evidence="2">
    <location>
        <begin position="646"/>
        <end position="669"/>
    </location>
</feature>
<feature type="transmembrane region" description="Helical" evidence="2">
    <location>
        <begin position="20"/>
        <end position="42"/>
    </location>
</feature>
<feature type="transmembrane region" description="Helical" evidence="2">
    <location>
        <begin position="847"/>
        <end position="871"/>
    </location>
</feature>
<gene>
    <name evidence="4" type="ORF">TVY486_0804810</name>
</gene>
<feature type="region of interest" description="Disordered" evidence="1">
    <location>
        <begin position="138"/>
        <end position="183"/>
    </location>
</feature>
<proteinExistence type="predicted"/>
<reference evidence="4" key="1">
    <citation type="journal article" date="2012" name="Proc. Natl. Acad. Sci. U.S.A.">
        <title>Antigenic diversity is generated by distinct evolutionary mechanisms in African trypanosome species.</title>
        <authorList>
            <person name="Jackson A.P."/>
            <person name="Berry A."/>
            <person name="Aslett M."/>
            <person name="Allison H.C."/>
            <person name="Burton P."/>
            <person name="Vavrova-Anderson J."/>
            <person name="Brown R."/>
            <person name="Browne H."/>
            <person name="Corton N."/>
            <person name="Hauser H."/>
            <person name="Gamble J."/>
            <person name="Gilderthorp R."/>
            <person name="Marcello L."/>
            <person name="McQuillan J."/>
            <person name="Otto T.D."/>
            <person name="Quail M.A."/>
            <person name="Sanders M.J."/>
            <person name="van Tonder A."/>
            <person name="Ginger M.L."/>
            <person name="Field M.C."/>
            <person name="Barry J.D."/>
            <person name="Hertz-Fowler C."/>
            <person name="Berriman M."/>
        </authorList>
    </citation>
    <scope>NUCLEOTIDE SEQUENCE</scope>
    <source>
        <strain evidence="4">Y486</strain>
    </source>
</reference>
<organism evidence="4">
    <name type="scientific">Trypanosoma vivax (strain Y486)</name>
    <dbReference type="NCBI Taxonomy" id="1055687"/>
    <lineage>
        <taxon>Eukaryota</taxon>
        <taxon>Discoba</taxon>
        <taxon>Euglenozoa</taxon>
        <taxon>Kinetoplastea</taxon>
        <taxon>Metakinetoplastina</taxon>
        <taxon>Trypanosomatida</taxon>
        <taxon>Trypanosomatidae</taxon>
        <taxon>Trypanosoma</taxon>
        <taxon>Duttonella</taxon>
    </lineage>
</organism>
<dbReference type="AlphaFoldDB" id="G0U1B8"/>
<keyword evidence="2" id="KW-0472">Membrane</keyword>
<dbReference type="PANTHER" id="PTHR13018">
    <property type="entry name" value="PROBABLE MEMBRANE PROTEIN DUF221-RELATED"/>
    <property type="match status" value="1"/>
</dbReference>
<evidence type="ECO:0000259" key="3">
    <source>
        <dbReference type="Pfam" id="PF02714"/>
    </source>
</evidence>
<feature type="transmembrane region" description="Helical" evidence="2">
    <location>
        <begin position="773"/>
        <end position="790"/>
    </location>
</feature>
<feature type="transmembrane region" description="Helical" evidence="2">
    <location>
        <begin position="325"/>
        <end position="350"/>
    </location>
</feature>
<feature type="region of interest" description="Disordered" evidence="1">
    <location>
        <begin position="981"/>
        <end position="1008"/>
    </location>
</feature>
<feature type="transmembrane region" description="Helical" evidence="2">
    <location>
        <begin position="928"/>
        <end position="950"/>
    </location>
</feature>
<dbReference type="GO" id="GO:0005227">
    <property type="term" value="F:calcium-activated cation channel activity"/>
    <property type="evidence" value="ECO:0007669"/>
    <property type="project" value="InterPro"/>
</dbReference>
<dbReference type="OMA" id="MEWIATS"/>
<evidence type="ECO:0000313" key="4">
    <source>
        <dbReference type="EMBL" id="CCC49873.1"/>
    </source>
</evidence>
<feature type="transmembrane region" description="Helical" evidence="2">
    <location>
        <begin position="733"/>
        <end position="753"/>
    </location>
</feature>
<dbReference type="EMBL" id="HE573024">
    <property type="protein sequence ID" value="CCC49873.1"/>
    <property type="molecule type" value="Genomic_DNA"/>
</dbReference>
<evidence type="ECO:0000256" key="1">
    <source>
        <dbReference type="SAM" id="MobiDB-lite"/>
    </source>
</evidence>
<sequence length="1118" mass="125672">MELEHTLHPEATWDDKGLWFTLIVYSIVFAVLTALSFVALLVRVTWLRRLYRTNHTAIALVHGDASLLNAGPIARGDVTMTKASPLSEQPGVKVGCCLPFRCSLLTFPSWRSWLSVEEGAEHLESLLDSEGDLLHDKGKTSSPLSLDGRTGLAGGNSGDSVRNSDCAASGGDEGRNTSTVKKCRRQGNEETGHISFVGGRRGKECTERVCNNNCGTGEDCPLNTCKTPLDPQVALYVYFLKIFATIFVVGFCLNAWICALSATDNYLETTAMERDEEKCHEMDGNVMKCMSKRPYCRYMDDERCYPEPLDGLYDLSVQNISPRSWRLWCVALLDVVFSLFFVFTVLLYLWRVDTYVEAVMKRQLKNALGHRVAVVYGLRNEELSELVFREKFLTESAYFGPGKPYKNLIHCIPNRLVTSCSSVDVEEGGDSGGDGGGRKKRRGGAAARNEEVYHQCEVKGTICPFSMCACIPVETPRENAVFLEEGSVKQLLFPRDPPRGMYKWIQRTEVAMQGFHEAVADSRAFHRLSENLSDAGRRKLAKKLLFMRPPFPFCCGSVRKEDYWSEELVNSAAHLNRCISTIPCNVGSGGAFVIFGDALDAYEFVNLVKLQQSSISSIWSDVAGPPEEVIQGSLSRDRRVGWFKKAIVLGLFIVMLFFWSIPVSFLSSIDNFQHVPGMEWIATSFRRLPQWLHAVVVTLLPVIVLGLFNLLLPKIMSLFALSMGVINKAERDIGVMWLMYLFMVLTGVVFQAALQGGLQELASILSNPSGESIAEFFVALVTPTGGFWYARVIIAALFSTWVTFLDPVAFFMALVRGNFVNVQRVYDKLFAPCLFEWPELYSFDLSILAMGLLFHMTVPLLSFFVGIYFVVRYFTQRAMLYDRYRPDLHPRYHCTAFEAPAMAIRSSCFLYCLGCLGDVLFMSMRQHIGGVVICSFTTVFSIALFAYVYMVTRRWTNSLSNVRRLLTKDLPSSNQSMCDISVGEKRGPSTEEQWEGGREVPERNHPEEASQCHLTTPTIKHCSLDAVSALVGHTLVLRKQDGVLEEAAVANSTTPLLYENTRRRQVGLLPESTCIFSQYQPRHQRLELFNPTTEMERIERDVADVDRYWNVPFAVFLP</sequence>
<dbReference type="InterPro" id="IPR003864">
    <property type="entry name" value="CSC1/OSCA1-like_7TM"/>
</dbReference>
<feature type="domain" description="CSC1/OSCA1-like 7TM region" evidence="3">
    <location>
        <begin position="644"/>
        <end position="887"/>
    </location>
</feature>
<keyword evidence="2" id="KW-0812">Transmembrane</keyword>
<feature type="transmembrane region" description="Helical" evidence="2">
    <location>
        <begin position="797"/>
        <end position="815"/>
    </location>
</feature>
<dbReference type="Pfam" id="PF02714">
    <property type="entry name" value="RSN1_7TM"/>
    <property type="match status" value="1"/>
</dbReference>
<feature type="transmembrane region" description="Helical" evidence="2">
    <location>
        <begin position="689"/>
        <end position="712"/>
    </location>
</feature>
<feature type="compositionally biased region" description="Basic and acidic residues" evidence="1">
    <location>
        <begin position="982"/>
        <end position="1008"/>
    </location>
</feature>
<feature type="transmembrane region" description="Helical" evidence="2">
    <location>
        <begin position="235"/>
        <end position="257"/>
    </location>
</feature>
<dbReference type="PANTHER" id="PTHR13018:SF144">
    <property type="entry name" value="CSC1_OSCA1-LIKE 7TM REGION DOMAIN-CONTAINING PROTEIN"/>
    <property type="match status" value="1"/>
</dbReference>